<reference evidence="2 3" key="1">
    <citation type="journal article" date="2019" name="J. Ind. Microbiol. Biotechnol.">
        <title>Paenibacillus amylolyticus 27C64 has a diverse set of carbohydrate-active enzymes and complete pectin deconstruction system.</title>
        <authorList>
            <person name="Keggi C."/>
            <person name="Doran-Peterson J."/>
        </authorList>
    </citation>
    <scope>NUCLEOTIDE SEQUENCE [LARGE SCALE GENOMIC DNA]</scope>
    <source>
        <strain evidence="2 3">27C64</strain>
    </source>
</reference>
<evidence type="ECO:0008006" key="4">
    <source>
        <dbReference type="Google" id="ProtNLM"/>
    </source>
</evidence>
<evidence type="ECO:0000256" key="1">
    <source>
        <dbReference type="SAM" id="Phobius"/>
    </source>
</evidence>
<feature type="transmembrane region" description="Helical" evidence="1">
    <location>
        <begin position="218"/>
        <end position="237"/>
    </location>
</feature>
<accession>A0A5M9WPG2</accession>
<keyword evidence="1" id="KW-0812">Transmembrane</keyword>
<dbReference type="OrthoDB" id="2044275at2"/>
<protein>
    <recommendedName>
        <fullName evidence="4">Cthe-2314-like HEPN domain-containing protein</fullName>
    </recommendedName>
</protein>
<organism evidence="2 3">
    <name type="scientific">Paenibacillus amylolyticus</name>
    <dbReference type="NCBI Taxonomy" id="1451"/>
    <lineage>
        <taxon>Bacteria</taxon>
        <taxon>Bacillati</taxon>
        <taxon>Bacillota</taxon>
        <taxon>Bacilli</taxon>
        <taxon>Bacillales</taxon>
        <taxon>Paenibacillaceae</taxon>
        <taxon>Paenibacillus</taxon>
    </lineage>
</organism>
<gene>
    <name evidence="2" type="ORF">EC604_06565</name>
</gene>
<keyword evidence="1" id="KW-0472">Membrane</keyword>
<dbReference type="Proteomes" id="UP000323664">
    <property type="component" value="Unassembled WGS sequence"/>
</dbReference>
<evidence type="ECO:0000313" key="2">
    <source>
        <dbReference type="EMBL" id="KAA8783506.1"/>
    </source>
</evidence>
<proteinExistence type="predicted"/>
<comment type="caution">
    <text evidence="2">The sequence shown here is derived from an EMBL/GenBank/DDBJ whole genome shotgun (WGS) entry which is preliminary data.</text>
</comment>
<dbReference type="RefSeq" id="WP_123063344.1">
    <property type="nucleotide sequence ID" value="NZ_RIAS01000002.1"/>
</dbReference>
<dbReference type="AlphaFoldDB" id="A0A5M9WPG2"/>
<name>A0A5M9WPG2_PAEAM</name>
<evidence type="ECO:0000313" key="3">
    <source>
        <dbReference type="Proteomes" id="UP000323664"/>
    </source>
</evidence>
<dbReference type="EMBL" id="RIAS01000002">
    <property type="protein sequence ID" value="KAA8783506.1"/>
    <property type="molecule type" value="Genomic_DNA"/>
</dbReference>
<sequence>MNPDIEIVNWLNKQFDEDGDLKSITFEMCNYIDEEIGDGVKSEKSHNLLKAVRQDLQKIHLIVDKMNFFHKQSLSNSQDEFFRDSIGFSSIPTYLGMDIEYFFVKYRSIIDYSIDLLVEFYPELKKKRYKLEDKMNYLHDVFKENEFITKMILSTKWFYQFKEIRNSIVHNGASCLIFNESGNREILFQIYNTELTELLVDNDYYKYNQNVYFFRRIYVVYMAYLLFYLETLFRSIIAKKKGIQFSKVEEKYSTNLPEIPIPGFKITHIPNQSAKVLLDWTLDYLNNLDFKDKSFLSDNN</sequence>
<keyword evidence="1" id="KW-1133">Transmembrane helix</keyword>